<dbReference type="Proteomes" id="UP000712600">
    <property type="component" value="Unassembled WGS sequence"/>
</dbReference>
<feature type="compositionally biased region" description="Basic and acidic residues" evidence="1">
    <location>
        <begin position="36"/>
        <end position="45"/>
    </location>
</feature>
<dbReference type="AlphaFoldDB" id="A0A8S9RY41"/>
<gene>
    <name evidence="2" type="ORF">F2Q69_00029409</name>
</gene>
<dbReference type="EMBL" id="QGKX02000088">
    <property type="protein sequence ID" value="KAF3586261.1"/>
    <property type="molecule type" value="Genomic_DNA"/>
</dbReference>
<comment type="caution">
    <text evidence="2">The sequence shown here is derived from an EMBL/GenBank/DDBJ whole genome shotgun (WGS) entry which is preliminary data.</text>
</comment>
<evidence type="ECO:0000313" key="3">
    <source>
        <dbReference type="Proteomes" id="UP000712600"/>
    </source>
</evidence>
<reference evidence="2" key="1">
    <citation type="submission" date="2019-12" db="EMBL/GenBank/DDBJ databases">
        <title>Genome sequencing and annotation of Brassica cretica.</title>
        <authorList>
            <person name="Studholme D.J."/>
            <person name="Sarris P."/>
        </authorList>
    </citation>
    <scope>NUCLEOTIDE SEQUENCE</scope>
    <source>
        <strain evidence="2">PFS-109/04</strain>
        <tissue evidence="2">Leaf</tissue>
    </source>
</reference>
<name>A0A8S9RY41_BRACR</name>
<feature type="region of interest" description="Disordered" evidence="1">
    <location>
        <begin position="22"/>
        <end position="45"/>
    </location>
</feature>
<accession>A0A8S9RY41</accession>
<proteinExistence type="predicted"/>
<evidence type="ECO:0000256" key="1">
    <source>
        <dbReference type="SAM" id="MobiDB-lite"/>
    </source>
</evidence>
<evidence type="ECO:0000313" key="2">
    <source>
        <dbReference type="EMBL" id="KAF3586261.1"/>
    </source>
</evidence>
<organism evidence="2 3">
    <name type="scientific">Brassica cretica</name>
    <name type="common">Mustard</name>
    <dbReference type="NCBI Taxonomy" id="69181"/>
    <lineage>
        <taxon>Eukaryota</taxon>
        <taxon>Viridiplantae</taxon>
        <taxon>Streptophyta</taxon>
        <taxon>Embryophyta</taxon>
        <taxon>Tracheophyta</taxon>
        <taxon>Spermatophyta</taxon>
        <taxon>Magnoliopsida</taxon>
        <taxon>eudicotyledons</taxon>
        <taxon>Gunneridae</taxon>
        <taxon>Pentapetalae</taxon>
        <taxon>rosids</taxon>
        <taxon>malvids</taxon>
        <taxon>Brassicales</taxon>
        <taxon>Brassicaceae</taxon>
        <taxon>Brassiceae</taxon>
        <taxon>Brassica</taxon>
    </lineage>
</organism>
<sequence length="142" mass="16361">MGLLRSSGHGLMSYRPFGRARSLRSDRTSARAQSLRSDRAPARARSLRSDRALARARLLCNDRAEHTFGCCVATLFELLPDDSRFLRKTFRKTKSISKKYLSKKVFTFFFFGDLDVNFVVTVFDPNRYEIALTICLFKKRHG</sequence>
<protein>
    <submittedName>
        <fullName evidence="2">Uncharacterized protein</fullName>
    </submittedName>
</protein>